<comment type="function">
    <text evidence="9">Site-specific tyrosine recombinase, which acts by catalyzing the cutting and rejoining of the recombining DNA molecules. The XerC-XerD complex is essential to convert dimers of the bacterial chromosome into monomers to permit their segregation at cell division. It also contributes to the segregational stability of plasmids.</text>
</comment>
<proteinExistence type="inferred from homology"/>
<protein>
    <recommendedName>
        <fullName evidence="9">Tyrosine recombinase XerC</fullName>
    </recommendedName>
</protein>
<evidence type="ECO:0000256" key="8">
    <source>
        <dbReference type="ARBA" id="ARBA00023306"/>
    </source>
</evidence>
<keyword evidence="4 9" id="KW-0159">Chromosome partition</keyword>
<dbReference type="HAMAP" id="MF_01808">
    <property type="entry name" value="Recomb_XerC_XerD"/>
    <property type="match status" value="1"/>
</dbReference>
<dbReference type="PANTHER" id="PTHR30349">
    <property type="entry name" value="PHAGE INTEGRASE-RELATED"/>
    <property type="match status" value="1"/>
</dbReference>
<name>A0ABU8XML0_9PROT</name>
<keyword evidence="5 9" id="KW-0229">DNA integration</keyword>
<feature type="active site" evidence="9">
    <location>
        <position position="260"/>
    </location>
</feature>
<dbReference type="RefSeq" id="WP_418157976.1">
    <property type="nucleotide sequence ID" value="NZ_JBBLZC010000002.1"/>
</dbReference>
<keyword evidence="2 9" id="KW-0963">Cytoplasm</keyword>
<dbReference type="SUPFAM" id="SSF47823">
    <property type="entry name" value="lambda integrase-like, N-terminal domain"/>
    <property type="match status" value="1"/>
</dbReference>
<dbReference type="SUPFAM" id="SSF56349">
    <property type="entry name" value="DNA breaking-rejoining enzymes"/>
    <property type="match status" value="1"/>
</dbReference>
<feature type="active site" evidence="9">
    <location>
        <position position="162"/>
    </location>
</feature>
<dbReference type="Gene3D" id="1.10.150.130">
    <property type="match status" value="1"/>
</dbReference>
<dbReference type="PROSITE" id="PS51898">
    <property type="entry name" value="TYR_RECOMBINASE"/>
    <property type="match status" value="1"/>
</dbReference>
<evidence type="ECO:0000313" key="13">
    <source>
        <dbReference type="Proteomes" id="UP001375743"/>
    </source>
</evidence>
<keyword evidence="7 9" id="KW-0233">DNA recombination</keyword>
<feature type="active site" evidence="9">
    <location>
        <position position="283"/>
    </location>
</feature>
<evidence type="ECO:0000256" key="5">
    <source>
        <dbReference type="ARBA" id="ARBA00022908"/>
    </source>
</evidence>
<gene>
    <name evidence="9" type="primary">xerC</name>
    <name evidence="12" type="ORF">U1T56_03100</name>
</gene>
<dbReference type="PANTHER" id="PTHR30349:SF90">
    <property type="entry name" value="TYROSINE RECOMBINASE XERD"/>
    <property type="match status" value="1"/>
</dbReference>
<comment type="caution">
    <text evidence="12">The sequence shown here is derived from an EMBL/GenBank/DDBJ whole genome shotgun (WGS) entry which is preliminary data.</text>
</comment>
<comment type="similarity">
    <text evidence="9">Belongs to the 'phage' integrase family. XerC subfamily.</text>
</comment>
<reference evidence="12 13" key="1">
    <citation type="submission" date="2024-01" db="EMBL/GenBank/DDBJ databases">
        <title>Multi-omics insights into the function and evolution of sodium benzoate biodegradation pathways in Benzoatithermus flavus gen. nov., sp. nov. from hot spring.</title>
        <authorList>
            <person name="Hu C.-J."/>
            <person name="Li W.-J."/>
        </authorList>
    </citation>
    <scope>NUCLEOTIDE SEQUENCE [LARGE SCALE GENOMIC DNA]</scope>
    <source>
        <strain evidence="12 13">SYSU G07066</strain>
    </source>
</reference>
<keyword evidence="3 9" id="KW-0132">Cell division</keyword>
<dbReference type="InterPro" id="IPR013762">
    <property type="entry name" value="Integrase-like_cat_sf"/>
</dbReference>
<comment type="subunit">
    <text evidence="9">Forms a cyclic heterotetrameric complex composed of two molecules of XerC and two molecules of XerD.</text>
</comment>
<dbReference type="InterPro" id="IPR044068">
    <property type="entry name" value="CB"/>
</dbReference>
<evidence type="ECO:0000256" key="6">
    <source>
        <dbReference type="ARBA" id="ARBA00023125"/>
    </source>
</evidence>
<keyword evidence="6 9" id="KW-0238">DNA-binding</keyword>
<dbReference type="Pfam" id="PF02899">
    <property type="entry name" value="Phage_int_SAM_1"/>
    <property type="match status" value="1"/>
</dbReference>
<dbReference type="InterPro" id="IPR050090">
    <property type="entry name" value="Tyrosine_recombinase_XerCD"/>
</dbReference>
<accession>A0ABU8XML0</accession>
<feature type="domain" description="Tyr recombinase" evidence="10">
    <location>
        <begin position="119"/>
        <end position="305"/>
    </location>
</feature>
<dbReference type="Pfam" id="PF00589">
    <property type="entry name" value="Phage_integrase"/>
    <property type="match status" value="1"/>
</dbReference>
<dbReference type="InterPro" id="IPR004107">
    <property type="entry name" value="Integrase_SAM-like_N"/>
</dbReference>
<comment type="subcellular location">
    <subcellularLocation>
        <location evidence="1 9">Cytoplasm</location>
    </subcellularLocation>
</comment>
<keyword evidence="8 9" id="KW-0131">Cell cycle</keyword>
<dbReference type="InterPro" id="IPR011010">
    <property type="entry name" value="DNA_brk_join_enz"/>
</dbReference>
<evidence type="ECO:0000259" key="11">
    <source>
        <dbReference type="PROSITE" id="PS51900"/>
    </source>
</evidence>
<dbReference type="InterPro" id="IPR023009">
    <property type="entry name" value="Tyrosine_recombinase_XerC/XerD"/>
</dbReference>
<evidence type="ECO:0000256" key="3">
    <source>
        <dbReference type="ARBA" id="ARBA00022618"/>
    </source>
</evidence>
<dbReference type="Proteomes" id="UP001375743">
    <property type="component" value="Unassembled WGS sequence"/>
</dbReference>
<evidence type="ECO:0000256" key="9">
    <source>
        <dbReference type="HAMAP-Rule" id="MF_01808"/>
    </source>
</evidence>
<evidence type="ECO:0000256" key="2">
    <source>
        <dbReference type="ARBA" id="ARBA00022490"/>
    </source>
</evidence>
<evidence type="ECO:0000256" key="4">
    <source>
        <dbReference type="ARBA" id="ARBA00022829"/>
    </source>
</evidence>
<dbReference type="InterPro" id="IPR010998">
    <property type="entry name" value="Integrase_recombinase_N"/>
</dbReference>
<feature type="active site" description="O-(3'-phospho-DNA)-tyrosine intermediate" evidence="9">
    <location>
        <position position="292"/>
    </location>
</feature>
<evidence type="ECO:0000256" key="1">
    <source>
        <dbReference type="ARBA" id="ARBA00004496"/>
    </source>
</evidence>
<organism evidence="12 13">
    <name type="scientific">Benzoatithermus flavus</name>
    <dbReference type="NCBI Taxonomy" id="3108223"/>
    <lineage>
        <taxon>Bacteria</taxon>
        <taxon>Pseudomonadati</taxon>
        <taxon>Pseudomonadota</taxon>
        <taxon>Alphaproteobacteria</taxon>
        <taxon>Geminicoccales</taxon>
        <taxon>Geminicoccaceae</taxon>
        <taxon>Benzoatithermus</taxon>
    </lineage>
</organism>
<evidence type="ECO:0000313" key="12">
    <source>
        <dbReference type="EMBL" id="MEK0082126.1"/>
    </source>
</evidence>
<evidence type="ECO:0000259" key="10">
    <source>
        <dbReference type="PROSITE" id="PS51898"/>
    </source>
</evidence>
<feature type="active site" evidence="9">
    <location>
        <position position="189"/>
    </location>
</feature>
<dbReference type="Gene3D" id="1.10.443.10">
    <property type="entry name" value="Intergrase catalytic core"/>
    <property type="match status" value="1"/>
</dbReference>
<dbReference type="PROSITE" id="PS51900">
    <property type="entry name" value="CB"/>
    <property type="match status" value="1"/>
</dbReference>
<feature type="active site" evidence="9">
    <location>
        <position position="257"/>
    </location>
</feature>
<dbReference type="EMBL" id="JBBLZC010000002">
    <property type="protein sequence ID" value="MEK0082126.1"/>
    <property type="molecule type" value="Genomic_DNA"/>
</dbReference>
<evidence type="ECO:0000256" key="7">
    <source>
        <dbReference type="ARBA" id="ARBA00023172"/>
    </source>
</evidence>
<dbReference type="InterPro" id="IPR002104">
    <property type="entry name" value="Integrase_catalytic"/>
</dbReference>
<feature type="domain" description="Core-binding (CB)" evidence="11">
    <location>
        <begin position="7"/>
        <end position="98"/>
    </location>
</feature>
<sequence>MLQHATPDLRDVVESWCRWLGSERRLAPRTEQAYRQDMASFIRFLAGHLARDVALSDLAALQLVDLRAWLAWRHGEDFARTSTARAIAGVRSFFRYIDRRHGIHNPALQVMRTPRLPHRVPRPLAETDARDLILSARTEARELWLGHRDTALLMLLYGAGLRIGEALALDRRDVGMDPRALRGLRVRGKGNKERLVPILPIVAEAIAAYLAACPNPPLPDEPLFKGVRGGRLQQGVVQKQVRQLRATLGLPETATPHALRHSFATHLLGDGADLRAIQELLGHASLSTTQGYTEVDSRRLIALYTRAHPRA</sequence>
<keyword evidence="13" id="KW-1185">Reference proteome</keyword>